<protein>
    <submittedName>
        <fullName evidence="3">Conjugal transfer mating pair stabilization protein TraN</fullName>
    </submittedName>
</protein>
<dbReference type="NCBIfam" id="NF009016">
    <property type="entry name" value="PRK12355.3-2"/>
    <property type="match status" value="1"/>
</dbReference>
<dbReference type="OrthoDB" id="5297981at2"/>
<dbReference type="EMBL" id="QGHF01000011">
    <property type="protein sequence ID" value="PWK94339.1"/>
    <property type="molecule type" value="Genomic_DNA"/>
</dbReference>
<keyword evidence="2" id="KW-0732">Signal</keyword>
<evidence type="ECO:0000256" key="1">
    <source>
        <dbReference type="SAM" id="MobiDB-lite"/>
    </source>
</evidence>
<organism evidence="3 4">
    <name type="scientific">Pantoea allii</name>
    <dbReference type="NCBI Taxonomy" id="574096"/>
    <lineage>
        <taxon>Bacteria</taxon>
        <taxon>Pseudomonadati</taxon>
        <taxon>Pseudomonadota</taxon>
        <taxon>Gammaproteobacteria</taxon>
        <taxon>Enterobacterales</taxon>
        <taxon>Erwiniaceae</taxon>
        <taxon>Pantoea</taxon>
    </lineage>
</organism>
<name>A0A2V2BCZ9_9GAMM</name>
<comment type="caution">
    <text evidence="3">The sequence shown here is derived from an EMBL/GenBank/DDBJ whole genome shotgun (WGS) entry which is preliminary data.</text>
</comment>
<feature type="compositionally biased region" description="Polar residues" evidence="1">
    <location>
        <begin position="81"/>
        <end position="102"/>
    </location>
</feature>
<proteinExistence type="predicted"/>
<gene>
    <name evidence="3" type="ORF">C7431_11176</name>
</gene>
<accession>A0A2V2BCZ9</accession>
<reference evidence="3 4" key="1">
    <citation type="submission" date="2018-05" db="EMBL/GenBank/DDBJ databases">
        <title>Genomic Encyclopedia of Type Strains, Phase IV (KMG-V): Genome sequencing to study the core and pangenomes of soil and plant-associated prokaryotes.</title>
        <authorList>
            <person name="Whitman W."/>
        </authorList>
    </citation>
    <scope>NUCLEOTIDE SEQUENCE [LARGE SCALE GENOMIC DNA]</scope>
    <source>
        <strain evidence="3 4">PNA 200-10</strain>
    </source>
</reference>
<feature type="compositionally biased region" description="Polar residues" evidence="1">
    <location>
        <begin position="37"/>
        <end position="46"/>
    </location>
</feature>
<sequence length="621" mass="66794">MKRFWLIVFLLMSGIRGAYADANSDAFNDASGFAQGNKHQGTSAASGTDPASVIPGYTPNPSQSSNYEGVRGGDGGIADKGQTSLSQNEAGQTVNDSSTKNPATKIDPNADFIQNGKNAEANGGSIVDGTGSQCSEKVVSKSVFENYSCDRDVNQIQTCARTASIQVTGSKETYNTEFVMDARNASGNNEGDWWVRYDFTVPDDGTLSSGSWVFQQPDSPDYHGGGFTFSMQSLGQSLTFDLNSSGSFSIATQHVSKGQVISMMLRWNSSGHNDTYRDGMKRTLANGKYVARITLPMTVERDTTSSRVVWTESCPFDKSTATSSAGSQCVDPGGNRTITQNGRDYTQYSDCWQYSDAYVVPVNSTGNCDQLVNNRNCTLAGRSCAQYEAGACMHENDTYQCQTVYQSQGMLCGGQYFCRTGDCSETDGAGDNGFDMSVSKLAGLASAGDDVKRGSQIDIRAFTGQGMSCRKAVAGFSNCCVDTGWGNSAGLANCNSEEMAIGKAKAKKVTVYVGDKCDHAVLGVCVQKSQVYCVFGSKLSRIIQEQGRRDQLHIDFGSGDSPNCRGITVPELQSINFDRINFQDFYSDLMANQKIPDAAVMIQQAKDRIAAQVKAHQGDKK</sequence>
<dbReference type="Proteomes" id="UP000245981">
    <property type="component" value="Unassembled WGS sequence"/>
</dbReference>
<evidence type="ECO:0000313" key="4">
    <source>
        <dbReference type="Proteomes" id="UP000245981"/>
    </source>
</evidence>
<dbReference type="RefSeq" id="WP_109718134.1">
    <property type="nucleotide sequence ID" value="NZ_QGHF01000011.1"/>
</dbReference>
<dbReference type="AlphaFoldDB" id="A0A2V2BCZ9"/>
<evidence type="ECO:0000256" key="2">
    <source>
        <dbReference type="SAM" id="SignalP"/>
    </source>
</evidence>
<dbReference type="Pfam" id="PF06986">
    <property type="entry name" value="F_T4SS_TraN"/>
    <property type="match status" value="1"/>
</dbReference>
<feature type="signal peptide" evidence="2">
    <location>
        <begin position="1"/>
        <end position="20"/>
    </location>
</feature>
<dbReference type="InterPro" id="IPR014121">
    <property type="entry name" value="TraN_Ftype"/>
</dbReference>
<dbReference type="STRING" id="574096.HA38_11780"/>
<feature type="chain" id="PRO_5016102620" evidence="2">
    <location>
        <begin position="21"/>
        <end position="621"/>
    </location>
</feature>
<evidence type="ECO:0000313" key="3">
    <source>
        <dbReference type="EMBL" id="PWK94339.1"/>
    </source>
</evidence>
<feature type="region of interest" description="Disordered" evidence="1">
    <location>
        <begin position="36"/>
        <end position="109"/>
    </location>
</feature>